<dbReference type="GO" id="GO:0005615">
    <property type="term" value="C:extracellular space"/>
    <property type="evidence" value="ECO:0007669"/>
    <property type="project" value="Ensembl"/>
</dbReference>
<dbReference type="OMA" id="KSCQRGV"/>
<dbReference type="GO" id="GO:0030324">
    <property type="term" value="P:lung development"/>
    <property type="evidence" value="ECO:0007669"/>
    <property type="project" value="Ensembl"/>
</dbReference>
<feature type="signal peptide" evidence="15">
    <location>
        <begin position="1"/>
        <end position="21"/>
    </location>
</feature>
<dbReference type="InterPro" id="IPR029070">
    <property type="entry name" value="Chitinase_insertion_sf"/>
</dbReference>
<dbReference type="GO" id="GO:0008061">
    <property type="term" value="F:chitin binding"/>
    <property type="evidence" value="ECO:0007669"/>
    <property type="project" value="Ensembl"/>
</dbReference>
<dbReference type="PROSITE" id="PS51910">
    <property type="entry name" value="GH18_2"/>
    <property type="match status" value="1"/>
</dbReference>
<dbReference type="GO" id="GO:0005975">
    <property type="term" value="P:carbohydrate metabolic process"/>
    <property type="evidence" value="ECO:0007669"/>
    <property type="project" value="InterPro"/>
</dbReference>
<dbReference type="Pfam" id="PF00704">
    <property type="entry name" value="Glyco_hydro_18"/>
    <property type="match status" value="1"/>
</dbReference>
<dbReference type="GO" id="GO:0070741">
    <property type="term" value="P:response to interleukin-6"/>
    <property type="evidence" value="ECO:0007669"/>
    <property type="project" value="Ensembl"/>
</dbReference>
<keyword evidence="15" id="KW-0732">Signal</keyword>
<organism evidence="17 18">
    <name type="scientific">Ornithorhynchus anatinus</name>
    <name type="common">Duckbill platypus</name>
    <dbReference type="NCBI Taxonomy" id="9258"/>
    <lineage>
        <taxon>Eukaryota</taxon>
        <taxon>Metazoa</taxon>
        <taxon>Chordata</taxon>
        <taxon>Craniata</taxon>
        <taxon>Vertebrata</taxon>
        <taxon>Euteleostomi</taxon>
        <taxon>Mammalia</taxon>
        <taxon>Monotremata</taxon>
        <taxon>Ornithorhynchidae</taxon>
        <taxon>Ornithorhynchus</taxon>
    </lineage>
</organism>
<comment type="subunit">
    <text evidence="5">Monomer.</text>
</comment>
<reference evidence="17" key="3">
    <citation type="submission" date="2025-09" db="UniProtKB">
        <authorList>
            <consortium name="Ensembl"/>
        </authorList>
    </citation>
    <scope>IDENTIFICATION</scope>
    <source>
        <strain evidence="17">Glennie</strain>
    </source>
</reference>
<keyword evidence="13" id="KW-0325">Glycoprotein</keyword>
<evidence type="ECO:0000256" key="10">
    <source>
        <dbReference type="ARBA" id="ARBA00022703"/>
    </source>
</evidence>
<evidence type="ECO:0000256" key="12">
    <source>
        <dbReference type="ARBA" id="ARBA00023157"/>
    </source>
</evidence>
<dbReference type="GO" id="GO:0070374">
    <property type="term" value="P:positive regulation of ERK1 and ERK2 cascade"/>
    <property type="evidence" value="ECO:0007669"/>
    <property type="project" value="Ensembl"/>
</dbReference>
<feature type="domain" description="GH18" evidence="16">
    <location>
        <begin position="22"/>
        <end position="383"/>
    </location>
</feature>
<dbReference type="FunFam" id="3.10.50.10:FF:000001">
    <property type="entry name" value="Chitinase 3-like 1"/>
    <property type="match status" value="1"/>
</dbReference>
<dbReference type="PANTHER" id="PTHR11177">
    <property type="entry name" value="CHITINASE"/>
    <property type="match status" value="1"/>
</dbReference>
<dbReference type="GO" id="GO:0006032">
    <property type="term" value="P:chitin catabolic process"/>
    <property type="evidence" value="ECO:0000318"/>
    <property type="project" value="GO_Central"/>
</dbReference>
<gene>
    <name evidence="17" type="primary">CHI3L1</name>
</gene>
<dbReference type="GeneTree" id="ENSGT00940000161815"/>
<dbReference type="InterPro" id="IPR001223">
    <property type="entry name" value="Glyco_hydro18_cat"/>
</dbReference>
<dbReference type="FunCoup" id="F7APW3">
    <property type="interactions" value="29"/>
</dbReference>
<dbReference type="GO" id="GO:0006915">
    <property type="term" value="P:apoptotic process"/>
    <property type="evidence" value="ECO:0007669"/>
    <property type="project" value="UniProtKB-KW"/>
</dbReference>
<dbReference type="InterPro" id="IPR011583">
    <property type="entry name" value="Chitinase_II/V-like_cat"/>
</dbReference>
<dbReference type="InterPro" id="IPR017853">
    <property type="entry name" value="GH"/>
</dbReference>
<keyword evidence="12" id="KW-1015">Disulfide bond</keyword>
<dbReference type="eggNOG" id="KOG2806">
    <property type="taxonomic scope" value="Eukaryota"/>
</dbReference>
<evidence type="ECO:0000256" key="14">
    <source>
        <dbReference type="ARBA" id="ARBA00023198"/>
    </source>
</evidence>
<evidence type="ECO:0000256" key="5">
    <source>
        <dbReference type="ARBA" id="ARBA00011245"/>
    </source>
</evidence>
<proteinExistence type="inferred from homology"/>
<dbReference type="CDD" id="cd02872">
    <property type="entry name" value="GH18_chitolectin_chitotriosidase"/>
    <property type="match status" value="1"/>
</dbReference>
<keyword evidence="14" id="KW-0395">Inflammatory response</keyword>
<keyword evidence="8" id="KW-0964">Secreted</keyword>
<dbReference type="GO" id="GO:0032757">
    <property type="term" value="P:positive regulation of interleukin-8 production"/>
    <property type="evidence" value="ECO:0007669"/>
    <property type="project" value="Ensembl"/>
</dbReference>
<evidence type="ECO:0000313" key="18">
    <source>
        <dbReference type="Proteomes" id="UP000002279"/>
    </source>
</evidence>
<dbReference type="Ensembl" id="ENSOANT00000003030.3">
    <property type="protein sequence ID" value="ENSOANP00000003029.3"/>
    <property type="gene ID" value="ENSOANG00000001907.3"/>
</dbReference>
<dbReference type="CTD" id="1116"/>
<dbReference type="RefSeq" id="XP_028923995.1">
    <property type="nucleotide sequence ID" value="XM_029068162.2"/>
</dbReference>
<dbReference type="PANTHER" id="PTHR11177:SF202">
    <property type="entry name" value="CHITINASE-3-LIKE PROTEIN 1"/>
    <property type="match status" value="1"/>
</dbReference>
<keyword evidence="7" id="KW-0963">Cytoplasm</keyword>
<evidence type="ECO:0000256" key="2">
    <source>
        <dbReference type="ARBA" id="ARBA00004240"/>
    </source>
</evidence>
<dbReference type="GO" id="GO:0034612">
    <property type="term" value="P:response to tumor necrosis factor"/>
    <property type="evidence" value="ECO:0007669"/>
    <property type="project" value="Ensembl"/>
</dbReference>
<dbReference type="Proteomes" id="UP000002279">
    <property type="component" value="Chromosome 7"/>
</dbReference>
<evidence type="ECO:0000256" key="9">
    <source>
        <dbReference type="ARBA" id="ARBA00022529"/>
    </source>
</evidence>
<dbReference type="GO" id="GO:0045766">
    <property type="term" value="P:positive regulation of angiogenesis"/>
    <property type="evidence" value="ECO:0007669"/>
    <property type="project" value="Ensembl"/>
</dbReference>
<dbReference type="GO" id="GO:0009612">
    <property type="term" value="P:response to mechanical stimulus"/>
    <property type="evidence" value="ECO:0007669"/>
    <property type="project" value="Ensembl"/>
</dbReference>
<reference evidence="17 18" key="1">
    <citation type="journal article" date="2008" name="Nature">
        <title>Genome analysis of the platypus reveals unique signatures of evolution.</title>
        <authorList>
            <person name="Warren W.C."/>
            <person name="Hillier L.W."/>
            <person name="Marshall Graves J.A."/>
            <person name="Birney E."/>
            <person name="Ponting C.P."/>
            <person name="Grutzner F."/>
            <person name="Belov K."/>
            <person name="Miller W."/>
            <person name="Clarke L."/>
            <person name="Chinwalla A.T."/>
            <person name="Yang S.P."/>
            <person name="Heger A."/>
            <person name="Locke D.P."/>
            <person name="Miethke P."/>
            <person name="Waters P.D."/>
            <person name="Veyrunes F."/>
            <person name="Fulton L."/>
            <person name="Fulton B."/>
            <person name="Graves T."/>
            <person name="Wallis J."/>
            <person name="Puente X.S."/>
            <person name="Lopez-Otin C."/>
            <person name="Ordonez G.R."/>
            <person name="Eichler E.E."/>
            <person name="Chen L."/>
            <person name="Cheng Z."/>
            <person name="Deakin J.E."/>
            <person name="Alsop A."/>
            <person name="Thompson K."/>
            <person name="Kirby P."/>
            <person name="Papenfuss A.T."/>
            <person name="Wakefield M.J."/>
            <person name="Olender T."/>
            <person name="Lancet D."/>
            <person name="Huttley G.A."/>
            <person name="Smit A.F."/>
            <person name="Pask A."/>
            <person name="Temple-Smith P."/>
            <person name="Batzer M.A."/>
            <person name="Walker J.A."/>
            <person name="Konkel M.K."/>
            <person name="Harris R.S."/>
            <person name="Whittington C.M."/>
            <person name="Wong E.S."/>
            <person name="Gemmell N.J."/>
            <person name="Buschiazzo E."/>
            <person name="Vargas Jentzsch I.M."/>
            <person name="Merkel A."/>
            <person name="Schmitz J."/>
            <person name="Zemann A."/>
            <person name="Churakov G."/>
            <person name="Kriegs J.O."/>
            <person name="Brosius J."/>
            <person name="Murchison E.P."/>
            <person name="Sachidanandam R."/>
            <person name="Smith C."/>
            <person name="Hannon G.J."/>
            <person name="Tsend-Ayush E."/>
            <person name="McMillan D."/>
            <person name="Attenborough R."/>
            <person name="Rens W."/>
            <person name="Ferguson-Smith M."/>
            <person name="Lefevre C.M."/>
            <person name="Sharp J.A."/>
            <person name="Nicholas K.R."/>
            <person name="Ray D.A."/>
            <person name="Kube M."/>
            <person name="Reinhardt R."/>
            <person name="Pringle T.H."/>
            <person name="Taylor J."/>
            <person name="Jones R.C."/>
            <person name="Nixon B."/>
            <person name="Dacheux J.L."/>
            <person name="Niwa H."/>
            <person name="Sekita Y."/>
            <person name="Huang X."/>
            <person name="Stark A."/>
            <person name="Kheradpour P."/>
            <person name="Kellis M."/>
            <person name="Flicek P."/>
            <person name="Chen Y."/>
            <person name="Webber C."/>
            <person name="Hardison R."/>
            <person name="Nelson J."/>
            <person name="Hallsworth-Pepin K."/>
            <person name="Delehaunty K."/>
            <person name="Markovic C."/>
            <person name="Minx P."/>
            <person name="Feng Y."/>
            <person name="Kremitzki C."/>
            <person name="Mitreva M."/>
            <person name="Glasscock J."/>
            <person name="Wylie T."/>
            <person name="Wohldmann P."/>
            <person name="Thiru P."/>
            <person name="Nhan M.N."/>
            <person name="Pohl C.S."/>
            <person name="Smith S.M."/>
            <person name="Hou S."/>
            <person name="Nefedov M."/>
            <person name="de Jong P.J."/>
            <person name="Renfree M.B."/>
            <person name="Mardis E.R."/>
            <person name="Wilson R.K."/>
        </authorList>
    </citation>
    <scope>NUCLEOTIDE SEQUENCE [LARGE SCALE GENOMIC DNA]</scope>
    <source>
        <strain evidence="17 18">Glennie</strain>
    </source>
</reference>
<evidence type="ECO:0000256" key="15">
    <source>
        <dbReference type="SAM" id="SignalP"/>
    </source>
</evidence>
<dbReference type="GO" id="GO:0006954">
    <property type="term" value="P:inflammatory response"/>
    <property type="evidence" value="ECO:0007669"/>
    <property type="project" value="UniProtKB-KW"/>
</dbReference>
<dbReference type="GO" id="GO:0051897">
    <property type="term" value="P:positive regulation of phosphatidylinositol 3-kinase/protein kinase B signal transduction"/>
    <property type="evidence" value="ECO:0007669"/>
    <property type="project" value="Ensembl"/>
</dbReference>
<dbReference type="Gene3D" id="3.20.20.80">
    <property type="entry name" value="Glycosidases"/>
    <property type="match status" value="1"/>
</dbReference>
<dbReference type="GeneID" id="100089082"/>
<reference evidence="17" key="2">
    <citation type="submission" date="2025-08" db="UniProtKB">
        <authorList>
            <consortium name="Ensembl"/>
        </authorList>
    </citation>
    <scope>IDENTIFICATION</scope>
    <source>
        <strain evidence="17">Glennie</strain>
    </source>
</reference>
<dbReference type="Bgee" id="ENSOANG00000001907">
    <property type="expression patterns" value="Expressed in brain and 7 other cell types or tissues"/>
</dbReference>
<dbReference type="InterPro" id="IPR050314">
    <property type="entry name" value="Glycosyl_Hydrlase_18"/>
</dbReference>
<dbReference type="Gene3D" id="3.10.50.10">
    <property type="match status" value="1"/>
</dbReference>
<comment type="similarity">
    <text evidence="4">Belongs to the glycosyl hydrolase 18 family.</text>
</comment>
<keyword evidence="9" id="KW-0929">Antimicrobial</keyword>
<dbReference type="InParanoid" id="F7APW3"/>
<evidence type="ECO:0000256" key="3">
    <source>
        <dbReference type="ARBA" id="ARBA00004496"/>
    </source>
</evidence>
<keyword evidence="10" id="KW-0053">Apoptosis</keyword>
<evidence type="ECO:0000256" key="11">
    <source>
        <dbReference type="ARBA" id="ARBA00022824"/>
    </source>
</evidence>
<dbReference type="GO" id="GO:0005576">
    <property type="term" value="C:extracellular region"/>
    <property type="evidence" value="ECO:0000318"/>
    <property type="project" value="GO_Central"/>
</dbReference>
<dbReference type="SUPFAM" id="SSF51445">
    <property type="entry name" value="(Trans)glycosidases"/>
    <property type="match status" value="1"/>
</dbReference>
<feature type="chain" id="PRO_5028369315" description="Chitinase-3-like protein 1" evidence="15">
    <location>
        <begin position="22"/>
        <end position="383"/>
    </location>
</feature>
<evidence type="ECO:0000256" key="7">
    <source>
        <dbReference type="ARBA" id="ARBA00022490"/>
    </source>
</evidence>
<name>F7APW3_ORNAN</name>
<keyword evidence="11" id="KW-0256">Endoplasmic reticulum</keyword>
<evidence type="ECO:0000256" key="6">
    <source>
        <dbReference type="ARBA" id="ARBA00017545"/>
    </source>
</evidence>
<protein>
    <recommendedName>
        <fullName evidence="6">Chitinase-3-like protein 1</fullName>
    </recommendedName>
</protein>
<dbReference type="GO" id="GO:0005783">
    <property type="term" value="C:endoplasmic reticulum"/>
    <property type="evidence" value="ECO:0007669"/>
    <property type="project" value="UniProtKB-SubCell"/>
</dbReference>
<dbReference type="STRING" id="9258.ENSOANP00000003029"/>
<dbReference type="HOGENOM" id="CLU_002833_3_0_1"/>
<evidence type="ECO:0000313" key="17">
    <source>
        <dbReference type="Ensembl" id="ENSOANP00000003029.3"/>
    </source>
</evidence>
<evidence type="ECO:0000259" key="16">
    <source>
        <dbReference type="PROSITE" id="PS51910"/>
    </source>
</evidence>
<sequence>MNLRAMRTGFAILVLLQSSCAFKLVCYYTNWSQFRPGTGAFLPEDIDTSLCTHIIYSFAGMGTNGEIDTLEWNDVTLYETFNDLKTKNAKLKTLLSIGGWAFGTQRFSSMASSPSNRSTFVQSVAPFLRRFGFDGLDLAWQYPGIRDKQHYVTLLQEIAAAFTREAEITEKERLLLSAPLPAGRVNLDNGYDIPKISKYLDLISLMTFDFHGDWEKVTGHNSPLFRGRDKGTPRSSNTEYAVGYVLSKGAPASKLLMGIPTFGRTFTLASSDSGVGAQASGPGFPGPFTNDKGKLAYYEICTFLQGATTSVIPGQGVPYATKGNQWVGYDDPKSVKAKAEYLKEKGLAGAMVWSLDLDDFRGEFCGQKPYPLTRTIRDTLRSA</sequence>
<dbReference type="FunFam" id="3.20.20.80:FF:000556">
    <property type="entry name" value="Chitinase 3 like 1"/>
    <property type="match status" value="1"/>
</dbReference>
<keyword evidence="18" id="KW-1185">Reference proteome</keyword>
<dbReference type="OrthoDB" id="76388at2759"/>
<dbReference type="SMART" id="SM00636">
    <property type="entry name" value="Glyco_18"/>
    <property type="match status" value="1"/>
</dbReference>
<dbReference type="KEGG" id="oaa:100089082"/>
<accession>F7APW3</accession>
<comment type="subcellular location">
    <subcellularLocation>
        <location evidence="3">Cytoplasm</location>
    </subcellularLocation>
    <subcellularLocation>
        <location evidence="2">Endoplasmic reticulum</location>
    </subcellularLocation>
    <subcellularLocation>
        <location evidence="1">Secreted</location>
        <location evidence="1">Extracellular space</location>
    </subcellularLocation>
</comment>
<dbReference type="AlphaFoldDB" id="F7APW3"/>
<dbReference type="SUPFAM" id="SSF54556">
    <property type="entry name" value="Chitinase insertion domain"/>
    <property type="match status" value="1"/>
</dbReference>
<evidence type="ECO:0000256" key="13">
    <source>
        <dbReference type="ARBA" id="ARBA00023180"/>
    </source>
</evidence>
<evidence type="ECO:0000256" key="1">
    <source>
        <dbReference type="ARBA" id="ARBA00004239"/>
    </source>
</evidence>
<dbReference type="GO" id="GO:0070555">
    <property type="term" value="P:response to interleukin-1"/>
    <property type="evidence" value="ECO:0007669"/>
    <property type="project" value="Ensembl"/>
</dbReference>
<evidence type="ECO:0000256" key="8">
    <source>
        <dbReference type="ARBA" id="ARBA00022525"/>
    </source>
</evidence>
<evidence type="ECO:0000256" key="4">
    <source>
        <dbReference type="ARBA" id="ARBA00009336"/>
    </source>
</evidence>